<comment type="caution">
    <text evidence="2">The sequence shown here is derived from an EMBL/GenBank/DDBJ whole genome shotgun (WGS) entry which is preliminary data.</text>
</comment>
<dbReference type="AlphaFoldDB" id="A0A8J3T7R5"/>
<keyword evidence="3" id="KW-1185">Reference proteome</keyword>
<accession>A0A8J3T7R5</accession>
<feature type="region of interest" description="Disordered" evidence="1">
    <location>
        <begin position="1"/>
        <end position="20"/>
    </location>
</feature>
<sequence length="61" mass="6882">MTEMDTSPNETAPFQMDRIPVTPFNPAVGYYPRRTPPIRPLSSQPVQDRIGDALSARYSPF</sequence>
<evidence type="ECO:0000313" key="3">
    <source>
        <dbReference type="Proteomes" id="UP000599074"/>
    </source>
</evidence>
<gene>
    <name evidence="2" type="ORF">Pme01_09960</name>
</gene>
<evidence type="ECO:0000313" key="2">
    <source>
        <dbReference type="EMBL" id="GII21399.1"/>
    </source>
</evidence>
<dbReference type="Proteomes" id="UP000599074">
    <property type="component" value="Unassembled WGS sequence"/>
</dbReference>
<dbReference type="EMBL" id="BOON01000006">
    <property type="protein sequence ID" value="GII21399.1"/>
    <property type="molecule type" value="Genomic_DNA"/>
</dbReference>
<protein>
    <submittedName>
        <fullName evidence="2">Uncharacterized protein</fullName>
    </submittedName>
</protein>
<feature type="compositionally biased region" description="Polar residues" evidence="1">
    <location>
        <begin position="1"/>
        <end position="12"/>
    </location>
</feature>
<proteinExistence type="predicted"/>
<organism evidence="2 3">
    <name type="scientific">Planosporangium mesophilum</name>
    <dbReference type="NCBI Taxonomy" id="689768"/>
    <lineage>
        <taxon>Bacteria</taxon>
        <taxon>Bacillati</taxon>
        <taxon>Actinomycetota</taxon>
        <taxon>Actinomycetes</taxon>
        <taxon>Micromonosporales</taxon>
        <taxon>Micromonosporaceae</taxon>
        <taxon>Planosporangium</taxon>
    </lineage>
</organism>
<reference evidence="2" key="1">
    <citation type="submission" date="2021-01" db="EMBL/GenBank/DDBJ databases">
        <title>Whole genome shotgun sequence of Planosporangium mesophilum NBRC 109066.</title>
        <authorList>
            <person name="Komaki H."/>
            <person name="Tamura T."/>
        </authorList>
    </citation>
    <scope>NUCLEOTIDE SEQUENCE</scope>
    <source>
        <strain evidence="2">NBRC 109066</strain>
    </source>
</reference>
<evidence type="ECO:0000256" key="1">
    <source>
        <dbReference type="SAM" id="MobiDB-lite"/>
    </source>
</evidence>
<name>A0A8J3T7R5_9ACTN</name>